<keyword evidence="2" id="KW-0732">Signal</keyword>
<reference evidence="3 4" key="1">
    <citation type="journal article" date="2022" name="IScience">
        <title>An ultrasensitive nanofiber-based assay for enzymatic hydrolysis and deep-sea microbial degradation of cellulose.</title>
        <authorList>
            <person name="Tsudome M."/>
            <person name="Tachioka M."/>
            <person name="Miyazaki M."/>
            <person name="Uchimura K."/>
            <person name="Tsuda M."/>
            <person name="Takaki Y."/>
            <person name="Deguchi S."/>
        </authorList>
    </citation>
    <scope>NUCLEOTIDE SEQUENCE [LARGE SCALE GENOMIC DNA]</scope>
    <source>
        <strain evidence="3 4">GE09</strain>
    </source>
</reference>
<protein>
    <recommendedName>
        <fullName evidence="5">Cytochrome c domain-containing protein</fullName>
    </recommendedName>
</protein>
<dbReference type="AlphaFoldDB" id="A0AAN2BII3"/>
<feature type="chain" id="PRO_5043029619" description="Cytochrome c domain-containing protein" evidence="2">
    <location>
        <begin position="18"/>
        <end position="281"/>
    </location>
</feature>
<feature type="region of interest" description="Disordered" evidence="1">
    <location>
        <begin position="18"/>
        <end position="37"/>
    </location>
</feature>
<dbReference type="EMBL" id="AP023086">
    <property type="protein sequence ID" value="BCD95972.1"/>
    <property type="molecule type" value="Genomic_DNA"/>
</dbReference>
<dbReference type="PROSITE" id="PS51257">
    <property type="entry name" value="PROKAR_LIPOPROTEIN"/>
    <property type="match status" value="1"/>
</dbReference>
<feature type="signal peptide" evidence="2">
    <location>
        <begin position="1"/>
        <end position="17"/>
    </location>
</feature>
<gene>
    <name evidence="3" type="ORF">MARGE09_P0171</name>
</gene>
<accession>A0AAN2BII3</accession>
<evidence type="ECO:0000313" key="4">
    <source>
        <dbReference type="Proteomes" id="UP001320119"/>
    </source>
</evidence>
<organism evidence="3 4">
    <name type="scientific">Marinagarivorans cellulosilyticus</name>
    <dbReference type="NCBI Taxonomy" id="2721545"/>
    <lineage>
        <taxon>Bacteria</taxon>
        <taxon>Pseudomonadati</taxon>
        <taxon>Pseudomonadota</taxon>
        <taxon>Gammaproteobacteria</taxon>
        <taxon>Cellvibrionales</taxon>
        <taxon>Cellvibrionaceae</taxon>
        <taxon>Marinagarivorans</taxon>
    </lineage>
</organism>
<sequence>MKFLTPLLLLASLAGCAGGPQSSSSNSNSSSGTGESVAHQPEDLSFCLAPAGIVLTDIASVVEWINAMPKPLTLACFIASLPRPLTYNATVSTFSAQPSVGRENPRIFIKEDKLWLSFVPQERSLLIEDSVTGETSSIWDPDNIQLLELSYEVESNRLLQQSIKAELAFPVLEQLPEKAPYEKVPMNTTRTGSICGDCHGSETIVDSIDDIPVFRSTMLRNTKAGEVSHGYLVNQYLSCDPAINTGATAQNNEWYRCQMLEAFLGQGSMLWSSFPEEISTL</sequence>
<feature type="compositionally biased region" description="Low complexity" evidence="1">
    <location>
        <begin position="22"/>
        <end position="31"/>
    </location>
</feature>
<proteinExistence type="predicted"/>
<evidence type="ECO:0000256" key="1">
    <source>
        <dbReference type="SAM" id="MobiDB-lite"/>
    </source>
</evidence>
<evidence type="ECO:0008006" key="5">
    <source>
        <dbReference type="Google" id="ProtNLM"/>
    </source>
</evidence>
<evidence type="ECO:0000313" key="3">
    <source>
        <dbReference type="EMBL" id="BCD95972.1"/>
    </source>
</evidence>
<dbReference type="KEGG" id="marq:MARGE09_P0171"/>
<keyword evidence="4" id="KW-1185">Reference proteome</keyword>
<dbReference type="RefSeq" id="WP_236985485.1">
    <property type="nucleotide sequence ID" value="NZ_AP023086.1"/>
</dbReference>
<dbReference type="Proteomes" id="UP001320119">
    <property type="component" value="Chromosome"/>
</dbReference>
<evidence type="ECO:0000256" key="2">
    <source>
        <dbReference type="SAM" id="SignalP"/>
    </source>
</evidence>
<name>A0AAN2BII3_9GAMM</name>